<protein>
    <submittedName>
        <fullName evidence="2">Succinate dehydrogenase</fullName>
    </submittedName>
</protein>
<keyword evidence="1" id="KW-1133">Transmembrane helix</keyword>
<dbReference type="Gene3D" id="1.20.1300.10">
    <property type="entry name" value="Fumarate reductase/succinate dehydrogenase, transmembrane subunit"/>
    <property type="match status" value="1"/>
</dbReference>
<dbReference type="InterPro" id="IPR011138">
    <property type="entry name" value="Cytochrome_b-558"/>
</dbReference>
<evidence type="ECO:0000313" key="3">
    <source>
        <dbReference type="Proteomes" id="UP000177506"/>
    </source>
</evidence>
<feature type="transmembrane region" description="Helical" evidence="1">
    <location>
        <begin position="110"/>
        <end position="129"/>
    </location>
</feature>
<comment type="caution">
    <text evidence="2">The sequence shown here is derived from an EMBL/GenBank/DDBJ whole genome shotgun (WGS) entry which is preliminary data.</text>
</comment>
<dbReference type="AlphaFoldDB" id="A0A1G1TDT7"/>
<feature type="transmembrane region" description="Helical" evidence="1">
    <location>
        <begin position="163"/>
        <end position="182"/>
    </location>
</feature>
<dbReference type="RefSeq" id="WP_070745206.1">
    <property type="nucleotide sequence ID" value="NZ_MDZA01000312.1"/>
</dbReference>
<reference evidence="2 3" key="1">
    <citation type="submission" date="2016-08" db="EMBL/GenBank/DDBJ databases">
        <title>Hymenobacter coccineus sp. nov., Hymenobacter lapidarius sp. nov. and Hymenobacter glacialis sp. nov., isolated from Antarctic soil.</title>
        <authorList>
            <person name="Sedlacek I."/>
            <person name="Kralova S."/>
            <person name="Kyrova K."/>
            <person name="Maslanova I."/>
            <person name="Stankova E."/>
            <person name="Vrbovska V."/>
            <person name="Nemec M."/>
            <person name="Bartak M."/>
            <person name="Svec P."/>
            <person name="Busse H.-J."/>
            <person name="Pantucek R."/>
        </authorList>
    </citation>
    <scope>NUCLEOTIDE SEQUENCE [LARGE SCALE GENOMIC DNA]</scope>
    <source>
        <strain evidence="2 3">CCM 8649</strain>
    </source>
</reference>
<dbReference type="NCBIfam" id="TIGR02046">
    <property type="entry name" value="sdhC_b558_fam"/>
    <property type="match status" value="1"/>
</dbReference>
<gene>
    <name evidence="2" type="ORF">BEN49_01460</name>
</gene>
<sequence>MSWISKTFSSSIGRKIVMSLTGLFLCTFLVVHLVGNLQLFKHDGGTAFNVYSHFMGTNPIIRTIEWGLVLGFGFHIYEALMLTRRNQGARPQKYVANHSEQNSEWTSRNMGILGSLILIFLIVHLYNFFWRARFGGLDKIGGTDVETRDYDNLYMAVVSSFHVWWYVLLYVAAQFSLGYHLWHGFGSGFQTLGLNHRKYTPLIKAVGYGFAVVVSAAFAAMPLYFFLFTDDNGQLTSAVSPLVHSLTLALK</sequence>
<keyword evidence="1" id="KW-0472">Membrane</keyword>
<proteinExistence type="predicted"/>
<dbReference type="GO" id="GO:0016020">
    <property type="term" value="C:membrane"/>
    <property type="evidence" value="ECO:0007669"/>
    <property type="project" value="InterPro"/>
</dbReference>
<dbReference type="OrthoDB" id="9802842at2"/>
<dbReference type="InterPro" id="IPR034804">
    <property type="entry name" value="SQR/QFR_C/D"/>
</dbReference>
<evidence type="ECO:0000313" key="2">
    <source>
        <dbReference type="EMBL" id="OGX89020.1"/>
    </source>
</evidence>
<dbReference type="CDD" id="cd03498">
    <property type="entry name" value="SQR_TypeB_2_TM"/>
    <property type="match status" value="1"/>
</dbReference>
<keyword evidence="1" id="KW-0812">Transmembrane</keyword>
<feature type="transmembrane region" description="Helical" evidence="1">
    <location>
        <begin position="60"/>
        <end position="80"/>
    </location>
</feature>
<feature type="transmembrane region" description="Helical" evidence="1">
    <location>
        <begin position="20"/>
        <end position="40"/>
    </location>
</feature>
<name>A0A1G1TDT7_9BACT</name>
<organism evidence="2 3">
    <name type="scientific">Hymenobacter coccineus</name>
    <dbReference type="NCBI Taxonomy" id="1908235"/>
    <lineage>
        <taxon>Bacteria</taxon>
        <taxon>Pseudomonadati</taxon>
        <taxon>Bacteroidota</taxon>
        <taxon>Cytophagia</taxon>
        <taxon>Cytophagales</taxon>
        <taxon>Hymenobacteraceae</taxon>
        <taxon>Hymenobacter</taxon>
    </lineage>
</organism>
<dbReference type="Proteomes" id="UP000177506">
    <property type="component" value="Unassembled WGS sequence"/>
</dbReference>
<accession>A0A1G1TDT7</accession>
<feature type="transmembrane region" description="Helical" evidence="1">
    <location>
        <begin position="202"/>
        <end position="227"/>
    </location>
</feature>
<keyword evidence="3" id="KW-1185">Reference proteome</keyword>
<dbReference type="EMBL" id="MDZA01000312">
    <property type="protein sequence ID" value="OGX89020.1"/>
    <property type="molecule type" value="Genomic_DNA"/>
</dbReference>
<dbReference type="SUPFAM" id="SSF81343">
    <property type="entry name" value="Fumarate reductase respiratory complex transmembrane subunits"/>
    <property type="match status" value="1"/>
</dbReference>
<evidence type="ECO:0000256" key="1">
    <source>
        <dbReference type="SAM" id="Phobius"/>
    </source>
</evidence>